<accession>A0A829Z7R8</accession>
<proteinExistence type="predicted"/>
<dbReference type="Proteomes" id="UP000490821">
    <property type="component" value="Unassembled WGS sequence"/>
</dbReference>
<evidence type="ECO:0000313" key="3">
    <source>
        <dbReference type="Proteomes" id="UP000490821"/>
    </source>
</evidence>
<protein>
    <recommendedName>
        <fullName evidence="4">DUF5050 domain-containing protein</fullName>
    </recommendedName>
</protein>
<keyword evidence="1" id="KW-0472">Membrane</keyword>
<evidence type="ECO:0008006" key="4">
    <source>
        <dbReference type="Google" id="ProtNLM"/>
    </source>
</evidence>
<name>A0A829Z7R8_9FIRM</name>
<dbReference type="EMBL" id="BLMI01000008">
    <property type="protein sequence ID" value="GFI39982.1"/>
    <property type="molecule type" value="Genomic_DNA"/>
</dbReference>
<feature type="transmembrane region" description="Helical" evidence="1">
    <location>
        <begin position="20"/>
        <end position="44"/>
    </location>
</feature>
<sequence length="357" mass="41926">MPFVSFFIPGKYFAVIGDTMMGFDINILFIIFILTFLFITLTLFKPKKLFLLTLCLFLFSGCKKNTIYLKETYNSYQNISFSETDKYLYFNKQLFEKESLSVYSLYRDPLETNSFLENIFVFNDHIIYIASNDNNRILYNLDLKEFVTGKINNISQKKRNYLNINEEYTTLNLDSVNVRILGNKNNYIYVYNNRITDKNGNVLIEGDFSGVISLYDNCVYSLQSNNQIMKYSLATKTKELIDTVLCDYFFIKKDKIYCHSIKDNKIYEKRTLICDIPVDNFDIYDNTVYYNTNQGVFSYDLINKTNFQIATEKGYSIKVSNDGKYLYYISDVKNANKTISLNIMDLTNYNLIKSIED</sequence>
<evidence type="ECO:0000313" key="2">
    <source>
        <dbReference type="EMBL" id="GFI39982.1"/>
    </source>
</evidence>
<dbReference type="SUPFAM" id="SSF82171">
    <property type="entry name" value="DPP6 N-terminal domain-like"/>
    <property type="match status" value="1"/>
</dbReference>
<comment type="caution">
    <text evidence="2">The sequence shown here is derived from an EMBL/GenBank/DDBJ whole genome shotgun (WGS) entry which is preliminary data.</text>
</comment>
<organism evidence="2 3">
    <name type="scientific">Thomasclavelia cocleata</name>
    <dbReference type="NCBI Taxonomy" id="69824"/>
    <lineage>
        <taxon>Bacteria</taxon>
        <taxon>Bacillati</taxon>
        <taxon>Bacillota</taxon>
        <taxon>Erysipelotrichia</taxon>
        <taxon>Erysipelotrichales</taxon>
        <taxon>Coprobacillaceae</taxon>
        <taxon>Thomasclavelia</taxon>
    </lineage>
</organism>
<evidence type="ECO:0000256" key="1">
    <source>
        <dbReference type="SAM" id="Phobius"/>
    </source>
</evidence>
<keyword evidence="1" id="KW-0812">Transmembrane</keyword>
<dbReference type="AlphaFoldDB" id="A0A829Z7R8"/>
<reference evidence="2 3" key="1">
    <citation type="journal article" date="2020" name="Microbiome">
        <title>Single-cell genomics of uncultured bacteria reveals dietary fiber responders in the mouse gut microbiota.</title>
        <authorList>
            <person name="Chijiiwa R."/>
            <person name="Hosokawa M."/>
            <person name="Kogawa M."/>
            <person name="Nishikawa Y."/>
            <person name="Ide K."/>
            <person name="Sakanashi C."/>
            <person name="Takahashi K."/>
            <person name="Takeyama H."/>
        </authorList>
    </citation>
    <scope>NUCLEOTIDE SEQUENCE [LARGE SCALE GENOMIC DNA]</scope>
    <source>
        <strain evidence="2">IMSAGC_017</strain>
    </source>
</reference>
<keyword evidence="1" id="KW-1133">Transmembrane helix</keyword>
<gene>
    <name evidence="2" type="ORF">IMSAGC017_00013</name>
</gene>